<dbReference type="InterPro" id="IPR013144">
    <property type="entry name" value="CRA_dom"/>
</dbReference>
<dbReference type="EMBL" id="NCVQ01000006">
    <property type="protein sequence ID" value="PWZ24404.1"/>
    <property type="molecule type" value="Genomic_DNA"/>
</dbReference>
<dbReference type="InterPro" id="IPR006595">
    <property type="entry name" value="CTLH_C"/>
</dbReference>
<dbReference type="Pfam" id="PF10607">
    <property type="entry name" value="CTLH"/>
    <property type="match status" value="1"/>
</dbReference>
<feature type="domain" description="B30.2/SPRY" evidence="2">
    <location>
        <begin position="253"/>
        <end position="441"/>
    </location>
</feature>
<reference evidence="4 5" key="1">
    <citation type="journal article" date="2018" name="Nat. Genet.">
        <title>Extensive intraspecific gene order and gene structural variations between Mo17 and other maize genomes.</title>
        <authorList>
            <person name="Sun S."/>
            <person name="Zhou Y."/>
            <person name="Chen J."/>
            <person name="Shi J."/>
            <person name="Zhao H."/>
            <person name="Zhao H."/>
            <person name="Song W."/>
            <person name="Zhang M."/>
            <person name="Cui Y."/>
            <person name="Dong X."/>
            <person name="Liu H."/>
            <person name="Ma X."/>
            <person name="Jiao Y."/>
            <person name="Wang B."/>
            <person name="Wei X."/>
            <person name="Stein J.C."/>
            <person name="Glaubitz J.C."/>
            <person name="Lu F."/>
            <person name="Yu G."/>
            <person name="Liang C."/>
            <person name="Fengler K."/>
            <person name="Li B."/>
            <person name="Rafalski A."/>
            <person name="Schnable P.S."/>
            <person name="Ware D.H."/>
            <person name="Buckler E.S."/>
            <person name="Lai J."/>
        </authorList>
    </citation>
    <scope>NUCLEOTIDE SEQUENCE [LARGE SCALE GENOMIC DNA]</scope>
    <source>
        <strain evidence="5">cv. Missouri 17</strain>
        <tissue evidence="4">Seedling</tissue>
    </source>
</reference>
<dbReference type="InterPro" id="IPR050618">
    <property type="entry name" value="Ubq-SigPath_Reg"/>
</dbReference>
<evidence type="ECO:0000259" key="3">
    <source>
        <dbReference type="PROSITE" id="PS50897"/>
    </source>
</evidence>
<dbReference type="SUPFAM" id="SSF49899">
    <property type="entry name" value="Concanavalin A-like lectins/glucanases"/>
    <property type="match status" value="1"/>
</dbReference>
<dbReference type="InterPro" id="IPR043136">
    <property type="entry name" value="B30.2/SPRY_sf"/>
</dbReference>
<protein>
    <submittedName>
        <fullName evidence="4">Ran-binding protein 9</fullName>
    </submittedName>
</protein>
<proteinExistence type="predicted"/>
<dbReference type="Proteomes" id="UP000251960">
    <property type="component" value="Chromosome 5"/>
</dbReference>
<feature type="domain" description="CTLH" evidence="3">
    <location>
        <begin position="517"/>
        <end position="572"/>
    </location>
</feature>
<dbReference type="SMART" id="SM00668">
    <property type="entry name" value="CTLH"/>
    <property type="match status" value="1"/>
</dbReference>
<dbReference type="CDD" id="cd12885">
    <property type="entry name" value="SPRY_RanBP_like"/>
    <property type="match status" value="1"/>
</dbReference>
<evidence type="ECO:0000313" key="4">
    <source>
        <dbReference type="EMBL" id="PWZ24404.1"/>
    </source>
</evidence>
<sequence>MACPAQSMLSASDCIFLRSKPQAASQVRGGIIGGGRSSRPFLLTCNASSSPSPSSPAPAQEDPDCNEEECAPEKEVGSLSAEWLAEERTQVVGTFPPKKKGWTGLVEKDTAGQTNIYSVEVNKSQVPQVPEAAYSGPPLSYYVTKFQPAVAAPAQTLEAPAPAEAQDGAAATVEAPEVRLIQVLSLGFRVFCPPQGLNLLNQPQENTQITLQLLASSLQLNSSRFFTFGSPAPSVSCTDLFLHVSRNCKQPLIQPVLCPEWNCASAELEAEPSELNTVNSSGLFSVVSTDKLSVKYLGSHHHGHDVGVVQADRPAPTRRAVYYFEMGVRNAGYKGQTSIGFTSESFKMRRQPGWETNSCGYHGDDGHLYRGQGKGESFGPKFTSGDIIGAGINYLSQEFFFTKNGTLVGAIPKEIKGPLYPTIAVHSYGEELTVNFGKEPFCFDVEGYILEDKMRQQSVSDKLNLEPDISHWIVRSYLLHYGYQDTLNAFDMANATDRPTSRQNGNAEPPEMYGLSHRKLLRQLIMSGDIDSTFKRLREWYPQVIKDEQSVICFLLRSQRFIEYIRAEQLEVAVKYGRANLASFFTHKAFEGLLKDSVALLAYEKPTESCLGYLMDSSQREFVADAVNAAVLSTNPTVKDPESCLYSCLEKLLKQLTVCSFERRAFNNYQGDAFLLHKEVQNYERSRRS</sequence>
<evidence type="ECO:0000256" key="1">
    <source>
        <dbReference type="SAM" id="MobiDB-lite"/>
    </source>
</evidence>
<dbReference type="InterPro" id="IPR044736">
    <property type="entry name" value="Gid1/RanBPM/SPLA_SPRY"/>
</dbReference>
<dbReference type="InterPro" id="IPR003877">
    <property type="entry name" value="SPRY_dom"/>
</dbReference>
<dbReference type="InterPro" id="IPR013320">
    <property type="entry name" value="ConA-like_dom_sf"/>
</dbReference>
<evidence type="ECO:0000259" key="2">
    <source>
        <dbReference type="PROSITE" id="PS50188"/>
    </source>
</evidence>
<organism evidence="4 5">
    <name type="scientific">Zea mays</name>
    <name type="common">Maize</name>
    <dbReference type="NCBI Taxonomy" id="4577"/>
    <lineage>
        <taxon>Eukaryota</taxon>
        <taxon>Viridiplantae</taxon>
        <taxon>Streptophyta</taxon>
        <taxon>Embryophyta</taxon>
        <taxon>Tracheophyta</taxon>
        <taxon>Spermatophyta</taxon>
        <taxon>Magnoliopsida</taxon>
        <taxon>Liliopsida</taxon>
        <taxon>Poales</taxon>
        <taxon>Poaceae</taxon>
        <taxon>PACMAD clade</taxon>
        <taxon>Panicoideae</taxon>
        <taxon>Andropogonodae</taxon>
        <taxon>Andropogoneae</taxon>
        <taxon>Tripsacinae</taxon>
        <taxon>Zea</taxon>
    </lineage>
</organism>
<dbReference type="SMART" id="SM00449">
    <property type="entry name" value="SPRY"/>
    <property type="match status" value="1"/>
</dbReference>
<dbReference type="PROSITE" id="PS50188">
    <property type="entry name" value="B302_SPRY"/>
    <property type="match status" value="1"/>
</dbReference>
<dbReference type="AlphaFoldDB" id="A0A3L6ETL2"/>
<feature type="region of interest" description="Disordered" evidence="1">
    <location>
        <begin position="46"/>
        <end position="67"/>
    </location>
</feature>
<accession>A0A3L6ETL2</accession>
<gene>
    <name evidence="4" type="primary">ranbp9_0</name>
    <name evidence="4" type="ORF">Zm00014a_022146</name>
</gene>
<dbReference type="Gene3D" id="2.60.120.920">
    <property type="match status" value="1"/>
</dbReference>
<comment type="caution">
    <text evidence="4">The sequence shown here is derived from an EMBL/GenBank/DDBJ whole genome shotgun (WGS) entry which is preliminary data.</text>
</comment>
<name>A0A3L6ETL2_MAIZE</name>
<evidence type="ECO:0000313" key="5">
    <source>
        <dbReference type="Proteomes" id="UP000251960"/>
    </source>
</evidence>
<dbReference type="ExpressionAtlas" id="A0A3L6ETL2">
    <property type="expression patterns" value="baseline and differential"/>
</dbReference>
<dbReference type="PROSITE" id="PS50897">
    <property type="entry name" value="CTLH"/>
    <property type="match status" value="1"/>
</dbReference>
<dbReference type="FunFam" id="2.60.120.920:FF:000092">
    <property type="entry name" value="Ran-binding protein M homolog"/>
    <property type="match status" value="1"/>
</dbReference>
<dbReference type="InterPro" id="IPR001870">
    <property type="entry name" value="B30.2/SPRY"/>
</dbReference>
<dbReference type="InterPro" id="IPR024964">
    <property type="entry name" value="CTLH/CRA"/>
</dbReference>
<dbReference type="Pfam" id="PF00622">
    <property type="entry name" value="SPRY"/>
    <property type="match status" value="1"/>
</dbReference>
<dbReference type="PANTHER" id="PTHR12864">
    <property type="entry name" value="RAN BINDING PROTEIN 9-RELATED"/>
    <property type="match status" value="1"/>
</dbReference>
<dbReference type="SMART" id="SM00757">
    <property type="entry name" value="CRA"/>
    <property type="match status" value="1"/>
</dbReference>